<dbReference type="Proteomes" id="UP001066276">
    <property type="component" value="Chromosome 3_1"/>
</dbReference>
<dbReference type="AlphaFoldDB" id="A0AAV7UE80"/>
<comment type="caution">
    <text evidence="2">The sequence shown here is derived from an EMBL/GenBank/DDBJ whole genome shotgun (WGS) entry which is preliminary data.</text>
</comment>
<name>A0AAV7UE80_PLEWA</name>
<accession>A0AAV7UE80</accession>
<sequence>MCYTALAFQAPPPLWFTVLLGQGAPCYCRVALEAIGRPGGEAVAEQLEAGSCGRHLVGRDGRDTALETKREVGARKQERPTSRVR</sequence>
<evidence type="ECO:0008006" key="4">
    <source>
        <dbReference type="Google" id="ProtNLM"/>
    </source>
</evidence>
<organism evidence="2 3">
    <name type="scientific">Pleurodeles waltl</name>
    <name type="common">Iberian ribbed newt</name>
    <dbReference type="NCBI Taxonomy" id="8319"/>
    <lineage>
        <taxon>Eukaryota</taxon>
        <taxon>Metazoa</taxon>
        <taxon>Chordata</taxon>
        <taxon>Craniata</taxon>
        <taxon>Vertebrata</taxon>
        <taxon>Euteleostomi</taxon>
        <taxon>Amphibia</taxon>
        <taxon>Batrachia</taxon>
        <taxon>Caudata</taxon>
        <taxon>Salamandroidea</taxon>
        <taxon>Salamandridae</taxon>
        <taxon>Pleurodelinae</taxon>
        <taxon>Pleurodeles</taxon>
    </lineage>
</organism>
<dbReference type="EMBL" id="JANPWB010000005">
    <property type="protein sequence ID" value="KAJ1187152.1"/>
    <property type="molecule type" value="Genomic_DNA"/>
</dbReference>
<protein>
    <recommendedName>
        <fullName evidence="4">Secreted protein</fullName>
    </recommendedName>
</protein>
<keyword evidence="3" id="KW-1185">Reference proteome</keyword>
<proteinExistence type="predicted"/>
<gene>
    <name evidence="2" type="ORF">NDU88_003931</name>
</gene>
<evidence type="ECO:0000256" key="1">
    <source>
        <dbReference type="SAM" id="MobiDB-lite"/>
    </source>
</evidence>
<evidence type="ECO:0000313" key="3">
    <source>
        <dbReference type="Proteomes" id="UP001066276"/>
    </source>
</evidence>
<feature type="region of interest" description="Disordered" evidence="1">
    <location>
        <begin position="58"/>
        <end position="85"/>
    </location>
</feature>
<reference evidence="2" key="1">
    <citation type="journal article" date="2022" name="bioRxiv">
        <title>Sequencing and chromosome-scale assembly of the giantPleurodeles waltlgenome.</title>
        <authorList>
            <person name="Brown T."/>
            <person name="Elewa A."/>
            <person name="Iarovenko S."/>
            <person name="Subramanian E."/>
            <person name="Araus A.J."/>
            <person name="Petzold A."/>
            <person name="Susuki M."/>
            <person name="Suzuki K.-i.T."/>
            <person name="Hayashi T."/>
            <person name="Toyoda A."/>
            <person name="Oliveira C."/>
            <person name="Osipova E."/>
            <person name="Leigh N.D."/>
            <person name="Simon A."/>
            <person name="Yun M.H."/>
        </authorList>
    </citation>
    <scope>NUCLEOTIDE SEQUENCE</scope>
    <source>
        <strain evidence="2">20211129_DDA</strain>
        <tissue evidence="2">Liver</tissue>
    </source>
</reference>
<evidence type="ECO:0000313" key="2">
    <source>
        <dbReference type="EMBL" id="KAJ1187152.1"/>
    </source>
</evidence>